<organism evidence="1 2">
    <name type="scientific">Clostridium yunnanense</name>
    <dbReference type="NCBI Taxonomy" id="2800325"/>
    <lineage>
        <taxon>Bacteria</taxon>
        <taxon>Bacillati</taxon>
        <taxon>Bacillota</taxon>
        <taxon>Clostridia</taxon>
        <taxon>Eubacteriales</taxon>
        <taxon>Clostridiaceae</taxon>
        <taxon>Clostridium</taxon>
    </lineage>
</organism>
<dbReference type="Proteomes" id="UP000596739">
    <property type="component" value="Unassembled WGS sequence"/>
</dbReference>
<protein>
    <submittedName>
        <fullName evidence="1">Uncharacterized protein</fullName>
    </submittedName>
</protein>
<reference evidence="2" key="1">
    <citation type="submission" date="2021-01" db="EMBL/GenBank/DDBJ databases">
        <title>Genome public.</title>
        <authorList>
            <person name="Liu C."/>
            <person name="Sun Q."/>
        </authorList>
    </citation>
    <scope>NUCLEOTIDE SEQUENCE [LARGE SCALE GENOMIC DNA]</scope>
    <source>
        <strain evidence="2">YIM B02505</strain>
    </source>
</reference>
<dbReference type="EMBL" id="JAENHN010000002">
    <property type="protein sequence ID" value="MBK1809154.1"/>
    <property type="molecule type" value="Genomic_DNA"/>
</dbReference>
<keyword evidence="2" id="KW-1185">Reference proteome</keyword>
<sequence length="145" mass="17379">MSFIKMMDRIDREHEEAHDRLKKICGQSERLDYGDLISKVRLIVGDIEGYKIDFFVNMLAEELENSFIVNRNAWDMTIDEIKTKYDNDMDYWENAYNLYADKDFYKDMEEFKESMMDWMITYSLDGTFASVEAEYKYRKSEGLIG</sequence>
<dbReference type="RefSeq" id="WP_200265702.1">
    <property type="nucleotide sequence ID" value="NZ_JAENHN010000002.1"/>
</dbReference>
<evidence type="ECO:0000313" key="1">
    <source>
        <dbReference type="EMBL" id="MBK1809154.1"/>
    </source>
</evidence>
<comment type="caution">
    <text evidence="1">The sequence shown here is derived from an EMBL/GenBank/DDBJ whole genome shotgun (WGS) entry which is preliminary data.</text>
</comment>
<name>A0ABS1EIF5_9CLOT</name>
<proteinExistence type="predicted"/>
<evidence type="ECO:0000313" key="2">
    <source>
        <dbReference type="Proteomes" id="UP000596739"/>
    </source>
</evidence>
<gene>
    <name evidence="1" type="ORF">JHL18_00635</name>
</gene>
<accession>A0ABS1EIF5</accession>